<organism evidence="2 3">
    <name type="scientific">Rhodovulum sulfidophilum</name>
    <name type="common">Rhodobacter sulfidophilus</name>
    <dbReference type="NCBI Taxonomy" id="35806"/>
    <lineage>
        <taxon>Bacteria</taxon>
        <taxon>Pseudomonadati</taxon>
        <taxon>Pseudomonadota</taxon>
        <taxon>Alphaproteobacteria</taxon>
        <taxon>Rhodobacterales</taxon>
        <taxon>Paracoccaceae</taxon>
        <taxon>Rhodovulum</taxon>
    </lineage>
</organism>
<proteinExistence type="predicted"/>
<dbReference type="AlphaFoldDB" id="A0A2W5N778"/>
<protein>
    <submittedName>
        <fullName evidence="2">Nonribosomal peptide synthetase MxaA</fullName>
    </submittedName>
</protein>
<sequence>MTGARALALLLALSAPAAAEVELRADPPRGHGWWLGDRLTHVATLLPPPGFALDPASLPRPRAVAYWLDLTGVRTEPVRIDGRDGLRIVTDWQNFYAALEPVARDVPPYPLRFLGPEGAVETAEVPGWSFVTSPIRPILAPSTPDALQPDAGITPPRTAALTRALPGFGLLALLALAGLAFNQGWWPFHARPGRPFTRAARALRRAGDPRGRMLALHRGLDAANGAPLLGPDLPGFLARRPEFAPLRAELDAFFASSGRLFFGDGVAGTDPAPLARRLAAIERGRA</sequence>
<dbReference type="EMBL" id="QFPW01000012">
    <property type="protein sequence ID" value="PZQ48408.1"/>
    <property type="molecule type" value="Genomic_DNA"/>
</dbReference>
<evidence type="ECO:0000313" key="3">
    <source>
        <dbReference type="Proteomes" id="UP000249185"/>
    </source>
</evidence>
<comment type="caution">
    <text evidence="2">The sequence shown here is derived from an EMBL/GenBank/DDBJ whole genome shotgun (WGS) entry which is preliminary data.</text>
</comment>
<evidence type="ECO:0000256" key="1">
    <source>
        <dbReference type="SAM" id="SignalP"/>
    </source>
</evidence>
<feature type="chain" id="PRO_5016057060" evidence="1">
    <location>
        <begin position="20"/>
        <end position="286"/>
    </location>
</feature>
<name>A0A2W5N778_RHOSU</name>
<dbReference type="Proteomes" id="UP000249185">
    <property type="component" value="Unassembled WGS sequence"/>
</dbReference>
<keyword evidence="1" id="KW-0732">Signal</keyword>
<gene>
    <name evidence="2" type="ORF">DI556_14800</name>
</gene>
<reference evidence="2 3" key="1">
    <citation type="submission" date="2017-08" db="EMBL/GenBank/DDBJ databases">
        <title>Infants hospitalized years apart are colonized by the same room-sourced microbial strains.</title>
        <authorList>
            <person name="Brooks B."/>
            <person name="Olm M.R."/>
            <person name="Firek B.A."/>
            <person name="Baker R."/>
            <person name="Thomas B.C."/>
            <person name="Morowitz M.J."/>
            <person name="Banfield J.F."/>
        </authorList>
    </citation>
    <scope>NUCLEOTIDE SEQUENCE [LARGE SCALE GENOMIC DNA]</scope>
    <source>
        <strain evidence="2">S2_005_002_R2_34</strain>
    </source>
</reference>
<accession>A0A2W5N778</accession>
<evidence type="ECO:0000313" key="2">
    <source>
        <dbReference type="EMBL" id="PZQ48408.1"/>
    </source>
</evidence>
<feature type="signal peptide" evidence="1">
    <location>
        <begin position="1"/>
        <end position="19"/>
    </location>
</feature>